<reference evidence="2" key="1">
    <citation type="submission" date="2019-12" db="EMBL/GenBank/DDBJ databases">
        <title>Genome sequencing and annotation of Brassica cretica.</title>
        <authorList>
            <person name="Studholme D.J."/>
            <person name="Sarris P.F."/>
        </authorList>
    </citation>
    <scope>NUCLEOTIDE SEQUENCE</scope>
    <source>
        <strain evidence="2">PFS-001/15</strain>
        <tissue evidence="2">Leaf</tissue>
    </source>
</reference>
<evidence type="ECO:0000256" key="1">
    <source>
        <dbReference type="SAM" id="MobiDB-lite"/>
    </source>
</evidence>
<dbReference type="EMBL" id="QGKW02000007">
    <property type="protein sequence ID" value="KAF2618007.1"/>
    <property type="molecule type" value="Genomic_DNA"/>
</dbReference>
<organism evidence="2 3">
    <name type="scientific">Brassica cretica</name>
    <name type="common">Mustard</name>
    <dbReference type="NCBI Taxonomy" id="69181"/>
    <lineage>
        <taxon>Eukaryota</taxon>
        <taxon>Viridiplantae</taxon>
        <taxon>Streptophyta</taxon>
        <taxon>Embryophyta</taxon>
        <taxon>Tracheophyta</taxon>
        <taxon>Spermatophyta</taxon>
        <taxon>Magnoliopsida</taxon>
        <taxon>eudicotyledons</taxon>
        <taxon>Gunneridae</taxon>
        <taxon>Pentapetalae</taxon>
        <taxon>rosids</taxon>
        <taxon>malvids</taxon>
        <taxon>Brassicales</taxon>
        <taxon>Brassicaceae</taxon>
        <taxon>Brassiceae</taxon>
        <taxon>Brassica</taxon>
    </lineage>
</organism>
<protein>
    <submittedName>
        <fullName evidence="2">Uncharacterized protein</fullName>
    </submittedName>
</protein>
<name>A0A8S9MHP4_BRACR</name>
<evidence type="ECO:0000313" key="2">
    <source>
        <dbReference type="EMBL" id="KAF2618007.1"/>
    </source>
</evidence>
<gene>
    <name evidence="2" type="ORF">F2Q68_00042176</name>
</gene>
<proteinExistence type="predicted"/>
<sequence>MNFNSKVRTSNLSTSSKCLQLDNSHNTAESRNSLPPNHVASDNSHNTAESRNNIRRSLTSSEDTSQGAKTRREQPISKKKASSETLHFSSIANKA</sequence>
<feature type="region of interest" description="Disordered" evidence="1">
    <location>
        <begin position="1"/>
        <end position="95"/>
    </location>
</feature>
<evidence type="ECO:0000313" key="3">
    <source>
        <dbReference type="Proteomes" id="UP000712281"/>
    </source>
</evidence>
<accession>A0A8S9MHP4</accession>
<feature type="compositionally biased region" description="Polar residues" evidence="1">
    <location>
        <begin position="1"/>
        <end position="68"/>
    </location>
</feature>
<dbReference type="AlphaFoldDB" id="A0A8S9MHP4"/>
<feature type="compositionally biased region" description="Polar residues" evidence="1">
    <location>
        <begin position="83"/>
        <end position="95"/>
    </location>
</feature>
<dbReference type="Proteomes" id="UP000712281">
    <property type="component" value="Unassembled WGS sequence"/>
</dbReference>
<comment type="caution">
    <text evidence="2">The sequence shown here is derived from an EMBL/GenBank/DDBJ whole genome shotgun (WGS) entry which is preliminary data.</text>
</comment>